<proteinExistence type="predicted"/>
<dbReference type="Proteomes" id="UP000828922">
    <property type="component" value="Linkage Group LG07"/>
</dbReference>
<comment type="caution">
    <text evidence="1">The sequence shown here is derived from an EMBL/GenBank/DDBJ whole genome shotgun (WGS) entry which is preliminary data.</text>
</comment>
<organism evidence="1 2">
    <name type="scientific">Sphagnum magellanicum</name>
    <dbReference type="NCBI Taxonomy" id="128215"/>
    <lineage>
        <taxon>Eukaryota</taxon>
        <taxon>Viridiplantae</taxon>
        <taxon>Streptophyta</taxon>
        <taxon>Embryophyta</taxon>
        <taxon>Bryophyta</taxon>
        <taxon>Sphagnophytina</taxon>
        <taxon>Sphagnopsida</taxon>
        <taxon>Sphagnales</taxon>
        <taxon>Sphagnaceae</taxon>
        <taxon>Sphagnum</taxon>
    </lineage>
</organism>
<reference evidence="2" key="1">
    <citation type="journal article" date="2022" name="New Phytol.">
        <title>Phylogenomic structure and speciation in an emerging model: the Sphagnum magellanicum complex (Bryophyta).</title>
        <authorList>
            <person name="Shaw A.J."/>
            <person name="Piatkowski B."/>
            <person name="Duffy A.M."/>
            <person name="Aguero B."/>
            <person name="Imwattana K."/>
            <person name="Nieto-Lugilde M."/>
            <person name="Healey A."/>
            <person name="Weston D.J."/>
            <person name="Patel M.N."/>
            <person name="Schmutz J."/>
            <person name="Grimwood J."/>
            <person name="Yavitt J.B."/>
            <person name="Hassel K."/>
            <person name="Stenoien H.K."/>
            <person name="Flatberg K.I."/>
            <person name="Bickford C.P."/>
            <person name="Hicks K.A."/>
        </authorList>
    </citation>
    <scope>NUCLEOTIDE SEQUENCE [LARGE SCALE GENOMIC DNA]</scope>
</reference>
<evidence type="ECO:0000313" key="1">
    <source>
        <dbReference type="EMBL" id="KAH9557469.1"/>
    </source>
</evidence>
<name>A0ACB8HMS0_9BRYO</name>
<evidence type="ECO:0000313" key="2">
    <source>
        <dbReference type="Proteomes" id="UP000828922"/>
    </source>
</evidence>
<accession>A0ACB8HMS0</accession>
<gene>
    <name evidence="1" type="ORF">CY35_07G085700</name>
</gene>
<sequence>MGVVRVMGPRDVDDRRENLFFSHETTISNTSNNTSALNSFGATPSFRSVEGSSCAPPPFRWEREHGKRILQVCSDSWKPKRPHGFDTCNQASLPAPPESRPTSGSLLLCDNLSRLSISADGLKFMRKRVGKAPDSEYLEKRNVRYYNYEEHHDDDLRYENESIIISSPGSSTLDHNVAPETSIASGGSSVHITFPEDDDDDDIIFDDDSHRASAHPAATMHETQQQQQLMTHERWSSNGNSWNLSIVAQKKPRDVPPPQLTKLSKTRPKPPPPPTSSRGMCAAAAPIAAAREVHRTATGSMMKEVFVYTRSGDHIYGRRHRWERESSGGSLPSVGEPEFEAYDRAEEEEEEEEKEVVDTVDDEEDFPFSPIASSFVFGDNNNSVEFSQVRRGRLPKEVGPLIMHEFSIPPQFGMRDGSRANSTSSSSSSSSNDCMTPSSLLAPYSWEPGGGDQEPKEQQRQKKEQQQRIPTIAFPHQYIINNGSGRFRIELQRGPKLEQQRHRNSSRLQTNNNNKTPEVLIKLVEEAAANMMMSKQQRQQQQKTMSRSKNSCTQCRCLPVLRKGFLGRCLSLNQRPGCAVVNSFEARLGTVDEKVVMREAPNFEVMREAPNFNMRVVPNFKGETSNFKVRWEGPHSEVRGEGQNFKMSFTSSEITRDAQNFIYR</sequence>
<protein>
    <submittedName>
        <fullName evidence="1">Uncharacterized protein</fullName>
    </submittedName>
</protein>
<keyword evidence="2" id="KW-1185">Reference proteome</keyword>
<dbReference type="EMBL" id="CM038913">
    <property type="protein sequence ID" value="KAH9557469.1"/>
    <property type="molecule type" value="Genomic_DNA"/>
</dbReference>